<dbReference type="InterPro" id="IPR016181">
    <property type="entry name" value="Acyl_CoA_acyltransferase"/>
</dbReference>
<dbReference type="EMBL" id="JACAZI010000004">
    <property type="protein sequence ID" value="KAF7362493.1"/>
    <property type="molecule type" value="Genomic_DNA"/>
</dbReference>
<dbReference type="PANTHER" id="PTHR42791">
    <property type="entry name" value="GNAT FAMILY ACETYLTRANSFERASE"/>
    <property type="match status" value="1"/>
</dbReference>
<comment type="caution">
    <text evidence="1">The sequence shown here is derived from an EMBL/GenBank/DDBJ whole genome shotgun (WGS) entry which is preliminary data.</text>
</comment>
<dbReference type="Gene3D" id="3.40.630.30">
    <property type="match status" value="1"/>
</dbReference>
<proteinExistence type="predicted"/>
<protein>
    <recommendedName>
        <fullName evidence="3">N-acetyltransferase domain-containing protein</fullName>
    </recommendedName>
</protein>
<dbReference type="InterPro" id="IPR052523">
    <property type="entry name" value="Trichothecene_AcTrans"/>
</dbReference>
<gene>
    <name evidence="1" type="ORF">MVEN_00597000</name>
</gene>
<evidence type="ECO:0000313" key="1">
    <source>
        <dbReference type="EMBL" id="KAF7362493.1"/>
    </source>
</evidence>
<dbReference type="PANTHER" id="PTHR42791:SF2">
    <property type="entry name" value="N-ACETYLTRANSFERASE DOMAIN-CONTAINING PROTEIN"/>
    <property type="match status" value="1"/>
</dbReference>
<reference evidence="1" key="1">
    <citation type="submission" date="2020-05" db="EMBL/GenBank/DDBJ databases">
        <title>Mycena genomes resolve the evolution of fungal bioluminescence.</title>
        <authorList>
            <person name="Tsai I.J."/>
        </authorList>
    </citation>
    <scope>NUCLEOTIDE SEQUENCE</scope>
    <source>
        <strain evidence="1">CCC161011</strain>
    </source>
</reference>
<dbReference type="Proteomes" id="UP000620124">
    <property type="component" value="Unassembled WGS sequence"/>
</dbReference>
<evidence type="ECO:0008006" key="3">
    <source>
        <dbReference type="Google" id="ProtNLM"/>
    </source>
</evidence>
<sequence length="202" mass="22153">MPSSPTHEKKPRLQPLISRISVEDVEAAATVQVNAMGSHTVQLRIQPLNKRPSVATQVKIKAQAFRDMLSAGNNRIIKAVVGQQVVGIATWNLVSNKKAVVEDGKTPLPPRKRTKEDEEALEGVDVEIRRKIGMTSAGLRNETMGDSKYWYLGLMVVDPAYQYQGIGQAPFAMGLGPGSCRVVGRVSGIKRGRPTVVRKKWI</sequence>
<accession>A0A8H6YJR6</accession>
<keyword evidence="2" id="KW-1185">Reference proteome</keyword>
<organism evidence="1 2">
    <name type="scientific">Mycena venus</name>
    <dbReference type="NCBI Taxonomy" id="2733690"/>
    <lineage>
        <taxon>Eukaryota</taxon>
        <taxon>Fungi</taxon>
        <taxon>Dikarya</taxon>
        <taxon>Basidiomycota</taxon>
        <taxon>Agaricomycotina</taxon>
        <taxon>Agaricomycetes</taxon>
        <taxon>Agaricomycetidae</taxon>
        <taxon>Agaricales</taxon>
        <taxon>Marasmiineae</taxon>
        <taxon>Mycenaceae</taxon>
        <taxon>Mycena</taxon>
    </lineage>
</organism>
<dbReference type="SUPFAM" id="SSF55729">
    <property type="entry name" value="Acyl-CoA N-acyltransferases (Nat)"/>
    <property type="match status" value="1"/>
</dbReference>
<dbReference type="AlphaFoldDB" id="A0A8H6YJR6"/>
<name>A0A8H6YJR6_9AGAR</name>
<dbReference type="OrthoDB" id="2896281at2759"/>
<evidence type="ECO:0000313" key="2">
    <source>
        <dbReference type="Proteomes" id="UP000620124"/>
    </source>
</evidence>